<dbReference type="EC" id="2.3.-.-" evidence="6"/>
<dbReference type="PANTHER" id="PTHR13285:SF18">
    <property type="entry name" value="PROTEIN-CYSTEINE N-PALMITOYLTRANSFERASE RASP"/>
    <property type="match status" value="1"/>
</dbReference>
<evidence type="ECO:0000256" key="2">
    <source>
        <dbReference type="ARBA" id="ARBA00022692"/>
    </source>
</evidence>
<proteinExistence type="predicted"/>
<dbReference type="EMBL" id="JBHTKR010000006">
    <property type="protein sequence ID" value="MFD1196056.1"/>
    <property type="molecule type" value="Genomic_DNA"/>
</dbReference>
<feature type="transmembrane region" description="Helical" evidence="5">
    <location>
        <begin position="36"/>
        <end position="64"/>
    </location>
</feature>
<keyword evidence="3 5" id="KW-1133">Transmembrane helix</keyword>
<dbReference type="RefSeq" id="WP_380793621.1">
    <property type="nucleotide sequence ID" value="NZ_JBHTKR010000006.1"/>
</dbReference>
<dbReference type="PANTHER" id="PTHR13285">
    <property type="entry name" value="ACYLTRANSFERASE"/>
    <property type="match status" value="1"/>
</dbReference>
<protein>
    <submittedName>
        <fullName evidence="6">MBOAT family O-acyltransferase</fullName>
        <ecNumber evidence="6">2.3.-.-</ecNumber>
    </submittedName>
</protein>
<evidence type="ECO:0000313" key="6">
    <source>
        <dbReference type="EMBL" id="MFD1196056.1"/>
    </source>
</evidence>
<feature type="transmembrane region" description="Helical" evidence="5">
    <location>
        <begin position="314"/>
        <end position="332"/>
    </location>
</feature>
<reference evidence="7" key="1">
    <citation type="journal article" date="2019" name="Int. J. Syst. Evol. Microbiol.">
        <title>The Global Catalogue of Microorganisms (GCM) 10K type strain sequencing project: providing services to taxonomists for standard genome sequencing and annotation.</title>
        <authorList>
            <consortium name="The Broad Institute Genomics Platform"/>
            <consortium name="The Broad Institute Genome Sequencing Center for Infectious Disease"/>
            <person name="Wu L."/>
            <person name="Ma J."/>
        </authorList>
    </citation>
    <scope>NUCLEOTIDE SEQUENCE [LARGE SCALE GENOMIC DNA]</scope>
    <source>
        <strain evidence="7">CCUG 55328</strain>
    </source>
</reference>
<feature type="transmembrane region" description="Helical" evidence="5">
    <location>
        <begin position="131"/>
        <end position="151"/>
    </location>
</feature>
<feature type="transmembrane region" description="Helical" evidence="5">
    <location>
        <begin position="76"/>
        <end position="94"/>
    </location>
</feature>
<comment type="caution">
    <text evidence="6">The sequence shown here is derived from an EMBL/GenBank/DDBJ whole genome shotgun (WGS) entry which is preliminary data.</text>
</comment>
<keyword evidence="2 5" id="KW-0812">Transmembrane</keyword>
<keyword evidence="6" id="KW-0012">Acyltransferase</keyword>
<feature type="transmembrane region" description="Helical" evidence="5">
    <location>
        <begin position="282"/>
        <end position="307"/>
    </location>
</feature>
<evidence type="ECO:0000256" key="3">
    <source>
        <dbReference type="ARBA" id="ARBA00022989"/>
    </source>
</evidence>
<dbReference type="GO" id="GO:0016746">
    <property type="term" value="F:acyltransferase activity"/>
    <property type="evidence" value="ECO:0007669"/>
    <property type="project" value="UniProtKB-KW"/>
</dbReference>
<comment type="subcellular location">
    <subcellularLocation>
        <location evidence="1">Membrane</location>
        <topology evidence="1">Multi-pass membrane protein</topology>
    </subcellularLocation>
</comment>
<keyword evidence="7" id="KW-1185">Reference proteome</keyword>
<dbReference type="InterPro" id="IPR051085">
    <property type="entry name" value="MB_O-acyltransferase"/>
</dbReference>
<dbReference type="InterPro" id="IPR004299">
    <property type="entry name" value="MBOAT_fam"/>
</dbReference>
<keyword evidence="4 5" id="KW-0472">Membrane</keyword>
<feature type="transmembrane region" description="Helical" evidence="5">
    <location>
        <begin position="210"/>
        <end position="235"/>
    </location>
</feature>
<gene>
    <name evidence="6" type="ORF">ACFQ3C_15400</name>
</gene>
<keyword evidence="6" id="KW-0808">Transferase</keyword>
<sequence>MIDAVSYILLILVVLGLANGLPGLGTSLGARLFWITAPGILLLFITNVTALLFAAFAIAANIAVLCICNRIDNPRLSARAPYLVLLLLFVPDVFNELRGAPVLFLGSAFFIIRQMMTTAQAIKKKILFSDYLPALLAASFFFAALPSGPVFNGLDVMKDLKKRNLPQFGEGYYRIFEGFVFLFAISGFMSMGVEHIRMLEHGFAQHGNTLAYAGLHFVLLPLFSFGFLFGTFYGYSRTAEGVALVLGFSVPQNFDKPHLARDLGDYWKRWHRSMADFVMQYIYLPIMVTWANAKVALISAFVFMGLWHDFSPNFLIWGLGHGVGLAYGMPWAKRNGFPPLAIRVVSLTYVVSLSSVAHRVWF</sequence>
<evidence type="ECO:0000313" key="7">
    <source>
        <dbReference type="Proteomes" id="UP001597151"/>
    </source>
</evidence>
<feature type="transmembrane region" description="Helical" evidence="5">
    <location>
        <begin position="171"/>
        <end position="189"/>
    </location>
</feature>
<organism evidence="6 7">
    <name type="scientific">Seohaeicola saemankumensis</name>
    <dbReference type="NCBI Taxonomy" id="481181"/>
    <lineage>
        <taxon>Bacteria</taxon>
        <taxon>Pseudomonadati</taxon>
        <taxon>Pseudomonadota</taxon>
        <taxon>Alphaproteobacteria</taxon>
        <taxon>Rhodobacterales</taxon>
        <taxon>Roseobacteraceae</taxon>
        <taxon>Seohaeicola</taxon>
    </lineage>
</organism>
<evidence type="ECO:0000256" key="1">
    <source>
        <dbReference type="ARBA" id="ARBA00004141"/>
    </source>
</evidence>
<evidence type="ECO:0000256" key="4">
    <source>
        <dbReference type="ARBA" id="ARBA00023136"/>
    </source>
</evidence>
<dbReference type="Proteomes" id="UP001597151">
    <property type="component" value="Unassembled WGS sequence"/>
</dbReference>
<dbReference type="Pfam" id="PF03062">
    <property type="entry name" value="MBOAT"/>
    <property type="match status" value="1"/>
</dbReference>
<name>A0ABW3TGP2_9RHOB</name>
<evidence type="ECO:0000256" key="5">
    <source>
        <dbReference type="SAM" id="Phobius"/>
    </source>
</evidence>
<feature type="transmembrane region" description="Helical" evidence="5">
    <location>
        <begin position="344"/>
        <end position="361"/>
    </location>
</feature>
<accession>A0ABW3TGP2</accession>